<proteinExistence type="predicted"/>
<accession>A0A382UT98</accession>
<reference evidence="1" key="1">
    <citation type="submission" date="2018-05" db="EMBL/GenBank/DDBJ databases">
        <authorList>
            <person name="Lanie J.A."/>
            <person name="Ng W.-L."/>
            <person name="Kazmierczak K.M."/>
            <person name="Andrzejewski T.M."/>
            <person name="Davidsen T.M."/>
            <person name="Wayne K.J."/>
            <person name="Tettelin H."/>
            <person name="Glass J.I."/>
            <person name="Rusch D."/>
            <person name="Podicherti R."/>
            <person name="Tsui H.-C.T."/>
            <person name="Winkler M.E."/>
        </authorList>
    </citation>
    <scope>NUCLEOTIDE SEQUENCE</scope>
</reference>
<protein>
    <submittedName>
        <fullName evidence="1">Uncharacterized protein</fullName>
    </submittedName>
</protein>
<organism evidence="1">
    <name type="scientific">marine metagenome</name>
    <dbReference type="NCBI Taxonomy" id="408172"/>
    <lineage>
        <taxon>unclassified sequences</taxon>
        <taxon>metagenomes</taxon>
        <taxon>ecological metagenomes</taxon>
    </lineage>
</organism>
<dbReference type="AlphaFoldDB" id="A0A382UT98"/>
<feature type="non-terminal residue" evidence="1">
    <location>
        <position position="29"/>
    </location>
</feature>
<name>A0A382UT98_9ZZZZ</name>
<gene>
    <name evidence="1" type="ORF">METZ01_LOCUS390284</name>
</gene>
<evidence type="ECO:0000313" key="1">
    <source>
        <dbReference type="EMBL" id="SVD37430.1"/>
    </source>
</evidence>
<dbReference type="EMBL" id="UINC01146602">
    <property type="protein sequence ID" value="SVD37430.1"/>
    <property type="molecule type" value="Genomic_DNA"/>
</dbReference>
<sequence length="29" mass="2893">MSYLSKRTSNVSAIGLVGGLCALAEPALA</sequence>